<dbReference type="InterPro" id="IPR018394">
    <property type="entry name" value="DNA_photolyase_1_CS_C"/>
</dbReference>
<feature type="binding site" evidence="8">
    <location>
        <begin position="387"/>
        <end position="389"/>
    </location>
    <ligand>
        <name>FAD</name>
        <dbReference type="ChEBI" id="CHEBI:57692"/>
    </ligand>
</feature>
<dbReference type="Gene3D" id="1.10.579.10">
    <property type="entry name" value="DNA Cyclobutane Dipyrimidine Photolyase, subunit A, domain 3"/>
    <property type="match status" value="1"/>
</dbReference>
<dbReference type="GO" id="GO:0003904">
    <property type="term" value="F:deoxyribodipyrimidine photo-lyase activity"/>
    <property type="evidence" value="ECO:0007669"/>
    <property type="project" value="UniProtKB-EC"/>
</dbReference>
<dbReference type="AlphaFoldDB" id="A0A318HWJ2"/>
<dbReference type="Pfam" id="PF00875">
    <property type="entry name" value="DNA_photolyase"/>
    <property type="match status" value="1"/>
</dbReference>
<feature type="site" description="Electron transfer via tryptophanyl radical" evidence="9">
    <location>
        <position position="374"/>
    </location>
</feature>
<dbReference type="Gene3D" id="3.40.50.620">
    <property type="entry name" value="HUPs"/>
    <property type="match status" value="1"/>
</dbReference>
<evidence type="ECO:0000256" key="3">
    <source>
        <dbReference type="ARBA" id="ARBA00014046"/>
    </source>
</evidence>
<comment type="similarity">
    <text evidence="10">Belongs to the DNA photolyase family.</text>
</comment>
<evidence type="ECO:0000256" key="9">
    <source>
        <dbReference type="PIRSR" id="PIRSR602081-2"/>
    </source>
</evidence>
<dbReference type="InterPro" id="IPR005101">
    <property type="entry name" value="Cryptochr/Photolyase_FAD-bd"/>
</dbReference>
<keyword evidence="4 8" id="KW-0285">Flavoprotein</keyword>
<dbReference type="GO" id="GO:0009416">
    <property type="term" value="P:response to light stimulus"/>
    <property type="evidence" value="ECO:0007669"/>
    <property type="project" value="TreeGrafter"/>
</dbReference>
<organism evidence="13 14">
    <name type="scientific">Burkholderia pyrrocinia</name>
    <name type="common">Pseudomonas pyrrocinia</name>
    <dbReference type="NCBI Taxonomy" id="60550"/>
    <lineage>
        <taxon>Bacteria</taxon>
        <taxon>Pseudomonadati</taxon>
        <taxon>Pseudomonadota</taxon>
        <taxon>Betaproteobacteria</taxon>
        <taxon>Burkholderiales</taxon>
        <taxon>Burkholderiaceae</taxon>
        <taxon>Burkholderia</taxon>
        <taxon>Burkholderia cepacia complex</taxon>
    </lineage>
</organism>
<dbReference type="PRINTS" id="PR00147">
    <property type="entry name" value="DNAPHOTLYASE"/>
</dbReference>
<dbReference type="SUPFAM" id="SSF48173">
    <property type="entry name" value="Cryptochrome/photolyase FAD-binding domain"/>
    <property type="match status" value="1"/>
</dbReference>
<feature type="region of interest" description="Disordered" evidence="11">
    <location>
        <begin position="505"/>
        <end position="573"/>
    </location>
</feature>
<proteinExistence type="inferred from homology"/>
<feature type="site" description="Electron transfer via tryptophanyl radical" evidence="9">
    <location>
        <position position="397"/>
    </location>
</feature>
<dbReference type="Proteomes" id="UP000247755">
    <property type="component" value="Unassembled WGS sequence"/>
</dbReference>
<evidence type="ECO:0000256" key="5">
    <source>
        <dbReference type="ARBA" id="ARBA00022827"/>
    </source>
</evidence>
<dbReference type="EC" id="4.1.99.3" evidence="2"/>
<dbReference type="InterPro" id="IPR036155">
    <property type="entry name" value="Crypto/Photolyase_N_sf"/>
</dbReference>
<dbReference type="Pfam" id="PF03441">
    <property type="entry name" value="FAD_binding_7"/>
    <property type="match status" value="1"/>
</dbReference>
<dbReference type="GO" id="GO:0003677">
    <property type="term" value="F:DNA binding"/>
    <property type="evidence" value="ECO:0007669"/>
    <property type="project" value="TreeGrafter"/>
</dbReference>
<feature type="compositionally biased region" description="Basic and acidic residues" evidence="11">
    <location>
        <begin position="548"/>
        <end position="573"/>
    </location>
</feature>
<keyword evidence="5 8" id="KW-0274">FAD</keyword>
<dbReference type="PROSITE" id="PS00691">
    <property type="entry name" value="DNA_PHOTOLYASES_1_2"/>
    <property type="match status" value="1"/>
</dbReference>
<evidence type="ECO:0000256" key="8">
    <source>
        <dbReference type="PIRSR" id="PIRSR602081-1"/>
    </source>
</evidence>
<dbReference type="GO" id="GO:0000719">
    <property type="term" value="P:photoreactive repair"/>
    <property type="evidence" value="ECO:0007669"/>
    <property type="project" value="UniProtKB-ARBA"/>
</dbReference>
<dbReference type="InterPro" id="IPR036134">
    <property type="entry name" value="Crypto/Photolyase_FAD-like_sf"/>
</dbReference>
<dbReference type="InterPro" id="IPR014729">
    <property type="entry name" value="Rossmann-like_a/b/a_fold"/>
</dbReference>
<comment type="cofactor">
    <cofactor evidence="1">
        <name>(6R)-5,10-methylene-5,6,7,8-tetrahydrofolate</name>
        <dbReference type="ChEBI" id="CHEBI:15636"/>
    </cofactor>
</comment>
<feature type="site" description="Electron transfer via tryptophanyl radical" evidence="9">
    <location>
        <position position="321"/>
    </location>
</feature>
<feature type="binding site" evidence="8">
    <location>
        <begin position="248"/>
        <end position="252"/>
    </location>
    <ligand>
        <name>FAD</name>
        <dbReference type="ChEBI" id="CHEBI:57692"/>
    </ligand>
</feature>
<evidence type="ECO:0000256" key="4">
    <source>
        <dbReference type="ARBA" id="ARBA00022630"/>
    </source>
</evidence>
<dbReference type="EMBL" id="QJJY01000038">
    <property type="protein sequence ID" value="PXX22702.1"/>
    <property type="molecule type" value="Genomic_DNA"/>
</dbReference>
<accession>A0A318HWJ2</accession>
<feature type="binding site" evidence="8">
    <location>
        <position position="287"/>
    </location>
    <ligand>
        <name>FAD</name>
        <dbReference type="ChEBI" id="CHEBI:57692"/>
    </ligand>
</feature>
<evidence type="ECO:0000256" key="2">
    <source>
        <dbReference type="ARBA" id="ARBA00013149"/>
    </source>
</evidence>
<reference evidence="13 14" key="1">
    <citation type="submission" date="2018-05" db="EMBL/GenBank/DDBJ databases">
        <title>Comparative genomics of bacterial root endophytes of switchgrass collected from native prairies over two seasons.</title>
        <authorList>
            <person name="Tang Y."/>
        </authorList>
    </citation>
    <scope>NUCLEOTIDE SEQUENCE [LARGE SCALE GENOMIC DNA]</scope>
    <source>
        <strain evidence="13 14">NFIX32</strain>
    </source>
</reference>
<evidence type="ECO:0000313" key="13">
    <source>
        <dbReference type="EMBL" id="PXX22702.1"/>
    </source>
</evidence>
<name>A0A318HWJ2_BURPY</name>
<dbReference type="PANTHER" id="PTHR11455:SF9">
    <property type="entry name" value="CRYPTOCHROME CIRCADIAN CLOCK 5 ISOFORM X1"/>
    <property type="match status" value="1"/>
</dbReference>
<evidence type="ECO:0000256" key="7">
    <source>
        <dbReference type="ARBA" id="ARBA00033999"/>
    </source>
</evidence>
<gene>
    <name evidence="13" type="ORF">NA66_103816</name>
</gene>
<dbReference type="FunFam" id="1.10.579.10:FF:000003">
    <property type="entry name" value="Deoxyribodipyrimidine photo-lyase"/>
    <property type="match status" value="1"/>
</dbReference>
<evidence type="ECO:0000256" key="10">
    <source>
        <dbReference type="RuleBase" id="RU004182"/>
    </source>
</evidence>
<comment type="caution">
    <text evidence="13">The sequence shown here is derived from an EMBL/GenBank/DDBJ whole genome shotgun (WGS) entry which is preliminary data.</text>
</comment>
<keyword evidence="13" id="KW-0456">Lyase</keyword>
<dbReference type="PANTHER" id="PTHR11455">
    <property type="entry name" value="CRYPTOCHROME"/>
    <property type="match status" value="1"/>
</dbReference>
<dbReference type="GO" id="GO:0071949">
    <property type="term" value="F:FAD binding"/>
    <property type="evidence" value="ECO:0007669"/>
    <property type="project" value="TreeGrafter"/>
</dbReference>
<dbReference type="PROSITE" id="PS51645">
    <property type="entry name" value="PHR_CRY_ALPHA_BETA"/>
    <property type="match status" value="1"/>
</dbReference>
<feature type="compositionally biased region" description="Basic residues" evidence="11">
    <location>
        <begin position="505"/>
        <end position="530"/>
    </location>
</feature>
<evidence type="ECO:0000256" key="6">
    <source>
        <dbReference type="ARBA" id="ARBA00022991"/>
    </source>
</evidence>
<dbReference type="SUPFAM" id="SSF52425">
    <property type="entry name" value="Cryptochrome/photolyase, N-terminal domain"/>
    <property type="match status" value="1"/>
</dbReference>
<feature type="binding site" evidence="8">
    <location>
        <position position="236"/>
    </location>
    <ligand>
        <name>FAD</name>
        <dbReference type="ChEBI" id="CHEBI:57692"/>
    </ligand>
</feature>
<dbReference type="Gene3D" id="1.25.40.80">
    <property type="match status" value="1"/>
</dbReference>
<feature type="domain" description="Photolyase/cryptochrome alpha/beta" evidence="12">
    <location>
        <begin position="8"/>
        <end position="137"/>
    </location>
</feature>
<evidence type="ECO:0000256" key="1">
    <source>
        <dbReference type="ARBA" id="ARBA00001932"/>
    </source>
</evidence>
<comment type="catalytic activity">
    <reaction evidence="7">
        <text>cyclobutadipyrimidine (in DNA) = 2 pyrimidine residues (in DNA).</text>
        <dbReference type="EC" id="4.1.99.3"/>
    </reaction>
</comment>
<evidence type="ECO:0000256" key="11">
    <source>
        <dbReference type="SAM" id="MobiDB-lite"/>
    </source>
</evidence>
<sequence>MPAKSSVAPAIVWFRDDLRVTDQPALTRAVESGRPLVCVFVDDTGAGSGRPPGGAARWWLHGSLAGLDAALARHGGRLLLLRGDAQREIERVVRDTGAAAVYWNRRYAQPQRDADAALKASLKARGVKVESSNGSLLNEPWEVLTGSGAPYQVFTAYWRAARRDRTVAAPLPEPERIVFQPWPETVRDRALALDTLALRSPVPDWAGGLRDAWPAPDEVGAHERLDAFLSASLAGYADARDRPDRPATSRLSPFLRFGNVSPRQVWHAVQGAANAGGAAYVAGADKFLSELGWREFSYALLYHFPALATDNFRAQFDAMPWRDDAAALRAWQRGRTGYPLVDAGLRELWTTGWMHNRVRMVVASFLVKHLLIDWRAGEAWFWDTLVDADPANNAASWQWVAGCGADAAPYFRIFNPVAQGEKFDPDGAYVRRWVPELASLDTASIHAPWEASPLQLDAAGVRLGVDYPAPLVDHAAARARGAGRIAETSLTVCPRGTVRRVSCRTRRVRAARTRRPNRSRPRRTTRRTRACRPPAPRGSSPCRVARCRARDARVVDRQVQERREHAERDRTDP</sequence>
<evidence type="ECO:0000313" key="14">
    <source>
        <dbReference type="Proteomes" id="UP000247755"/>
    </source>
</evidence>
<comment type="cofactor">
    <cofactor evidence="8">
        <name>FAD</name>
        <dbReference type="ChEBI" id="CHEBI:57692"/>
    </cofactor>
    <text evidence="8">Binds 1 FAD per subunit.</text>
</comment>
<keyword evidence="6 10" id="KW-0157">Chromophore</keyword>
<evidence type="ECO:0000259" key="12">
    <source>
        <dbReference type="PROSITE" id="PS51645"/>
    </source>
</evidence>
<dbReference type="InterPro" id="IPR002081">
    <property type="entry name" value="Cryptochrome/DNA_photolyase_1"/>
</dbReference>
<protein>
    <recommendedName>
        <fullName evidence="3">Deoxyribodipyrimidine photo-lyase</fullName>
        <ecNumber evidence="2">4.1.99.3</ecNumber>
    </recommendedName>
</protein>
<dbReference type="InterPro" id="IPR006050">
    <property type="entry name" value="DNA_photolyase_N"/>
</dbReference>